<keyword evidence="5 6" id="KW-0472">Membrane</keyword>
<sequence>MIDKFNNWILNHFIITTLLVLVIIGITATNLPNIKFDSDYRIFFSEDNPQLKAFEELQGNYTKNDSVMFVVAPKDGNAFSPSTLSLVEELTQQAWKLPHSQRVDSITNYQHTEAEDDDLIVEDLVRDATQRTSDELNHAQQVSLAEPSLVKRLIAEDSRVTAVNVTVEIPGVNNTKQLPIVIEAARSLKQEFEAKYPDVDIHLTGRVVNNYAFKEASLFDLSHIVPLAFLIAMLCISAYMFAASGSLITMVSGTLATLAVIVTSILFAEGIAIWAGIHMSPPAANAPTMILTLAIADSIHILVTFFHHMRQGEDKKTAMRESLRINHQPVFLTSITTLVGFLSLNFSDAPPFRDLGNIVAVGVFGAWIFSITLLPALMMILPVKVKKVPEENVGWISQLAETLIKHYRKVLVISIVTILGCGAFLPSNELNDIWSEYFDESMPQRQASDFTRTNLTGLNNISYSIESGEVGGISEPAYLAQLDSITDWFRQQPEVIHVNTFTDVIKRLNKNMHGDDPEWYSLPDSRELAAQYLLLYEMSLPFGLDLNNQINVDKSATRLTVTVKNLSTNQLLSLQTRANQWLQQNTKNLTIGEGSSSDVMFAHIGYRNVRTMLEGTFLALLLISAMLAISLRSFRYGLISLLPNLLPAVVAFGLWGMFVGRVGLGLSVVAGMTLGIVVDYSVHFLSKFLRAKRESGLSTEDAIRYAFSTVGVALFVTTIILFANFSVLALSDFGLNSEMGLLTAVTIVVALLVDFFFLPPLLLFLNSKGYLGRDGTTKQQDIEPLTNKKIEDATTTPLIKERA</sequence>
<dbReference type="InterPro" id="IPR000731">
    <property type="entry name" value="SSD"/>
</dbReference>
<dbReference type="AlphaFoldDB" id="A0A9E8HTT9"/>
<proteinExistence type="predicted"/>
<dbReference type="GO" id="GO:0005886">
    <property type="term" value="C:plasma membrane"/>
    <property type="evidence" value="ECO:0007669"/>
    <property type="project" value="UniProtKB-SubCell"/>
</dbReference>
<dbReference type="InterPro" id="IPR050545">
    <property type="entry name" value="Mycobact_MmpL"/>
</dbReference>
<feature type="domain" description="SSD" evidence="7">
    <location>
        <begin position="255"/>
        <end position="380"/>
    </location>
</feature>
<evidence type="ECO:0000256" key="6">
    <source>
        <dbReference type="SAM" id="Phobius"/>
    </source>
</evidence>
<dbReference type="SUPFAM" id="SSF82866">
    <property type="entry name" value="Multidrug efflux transporter AcrB transmembrane domain"/>
    <property type="match status" value="2"/>
</dbReference>
<dbReference type="PANTHER" id="PTHR33406">
    <property type="entry name" value="MEMBRANE PROTEIN MJ1562-RELATED"/>
    <property type="match status" value="1"/>
</dbReference>
<dbReference type="EMBL" id="CP101527">
    <property type="protein sequence ID" value="UZW75614.1"/>
    <property type="molecule type" value="Genomic_DNA"/>
</dbReference>
<evidence type="ECO:0000256" key="2">
    <source>
        <dbReference type="ARBA" id="ARBA00022475"/>
    </source>
</evidence>
<keyword evidence="2" id="KW-1003">Cell membrane</keyword>
<feature type="transmembrane region" description="Helical" evidence="6">
    <location>
        <begin position="329"/>
        <end position="346"/>
    </location>
</feature>
<feature type="domain" description="SSD" evidence="7">
    <location>
        <begin position="637"/>
        <end position="764"/>
    </location>
</feature>
<gene>
    <name evidence="8" type="ORF">NNL22_03185</name>
</gene>
<feature type="transmembrane region" description="Helical" evidence="6">
    <location>
        <begin position="289"/>
        <end position="308"/>
    </location>
</feature>
<reference evidence="8" key="1">
    <citation type="submission" date="2022-07" db="EMBL/GenBank/DDBJ databases">
        <title>Alkalimarinus sp. nov., isolated from gut of a Alitta virens.</title>
        <authorList>
            <person name="Yang A.I."/>
            <person name="Shin N.-R."/>
        </authorList>
    </citation>
    <scope>NUCLEOTIDE SEQUENCE</scope>
    <source>
        <strain evidence="8">FA028</strain>
    </source>
</reference>
<evidence type="ECO:0000259" key="7">
    <source>
        <dbReference type="PROSITE" id="PS50156"/>
    </source>
</evidence>
<organism evidence="8 9">
    <name type="scientific">Alkalimarinus sediminis</name>
    <dbReference type="NCBI Taxonomy" id="1632866"/>
    <lineage>
        <taxon>Bacteria</taxon>
        <taxon>Pseudomonadati</taxon>
        <taxon>Pseudomonadota</taxon>
        <taxon>Gammaproteobacteria</taxon>
        <taxon>Alteromonadales</taxon>
        <taxon>Alteromonadaceae</taxon>
        <taxon>Alkalimarinus</taxon>
    </lineage>
</organism>
<keyword evidence="3 6" id="KW-0812">Transmembrane</keyword>
<feature type="transmembrane region" description="Helical" evidence="6">
    <location>
        <begin position="255"/>
        <end position="277"/>
    </location>
</feature>
<dbReference type="PROSITE" id="PS50156">
    <property type="entry name" value="SSD"/>
    <property type="match status" value="2"/>
</dbReference>
<feature type="transmembrane region" description="Helical" evidence="6">
    <location>
        <begin position="12"/>
        <end position="31"/>
    </location>
</feature>
<evidence type="ECO:0000256" key="5">
    <source>
        <dbReference type="ARBA" id="ARBA00023136"/>
    </source>
</evidence>
<feature type="transmembrane region" description="Helical" evidence="6">
    <location>
        <begin position="664"/>
        <end position="685"/>
    </location>
</feature>
<feature type="transmembrane region" description="Helical" evidence="6">
    <location>
        <begin position="358"/>
        <end position="381"/>
    </location>
</feature>
<feature type="transmembrane region" description="Helical" evidence="6">
    <location>
        <begin position="705"/>
        <end position="729"/>
    </location>
</feature>
<dbReference type="PANTHER" id="PTHR33406:SF12">
    <property type="entry name" value="BLR2997 PROTEIN"/>
    <property type="match status" value="1"/>
</dbReference>
<dbReference type="RefSeq" id="WP_251810561.1">
    <property type="nucleotide sequence ID" value="NZ_CP101527.1"/>
</dbReference>
<evidence type="ECO:0000256" key="4">
    <source>
        <dbReference type="ARBA" id="ARBA00022989"/>
    </source>
</evidence>
<keyword evidence="4 6" id="KW-1133">Transmembrane helix</keyword>
<keyword evidence="9" id="KW-1185">Reference proteome</keyword>
<feature type="transmembrane region" description="Helical" evidence="6">
    <location>
        <begin position="224"/>
        <end position="243"/>
    </location>
</feature>
<dbReference type="InterPro" id="IPR004869">
    <property type="entry name" value="MMPL_dom"/>
</dbReference>
<evidence type="ECO:0000313" key="8">
    <source>
        <dbReference type="EMBL" id="UZW75614.1"/>
    </source>
</evidence>
<feature type="transmembrane region" description="Helical" evidence="6">
    <location>
        <begin position="612"/>
        <end position="631"/>
    </location>
</feature>
<evidence type="ECO:0000256" key="1">
    <source>
        <dbReference type="ARBA" id="ARBA00004651"/>
    </source>
</evidence>
<feature type="transmembrane region" description="Helical" evidence="6">
    <location>
        <begin position="741"/>
        <end position="765"/>
    </location>
</feature>
<comment type="subcellular location">
    <subcellularLocation>
        <location evidence="1">Cell membrane</location>
        <topology evidence="1">Multi-pass membrane protein</topology>
    </subcellularLocation>
</comment>
<feature type="transmembrane region" description="Helical" evidence="6">
    <location>
        <begin position="410"/>
        <end position="427"/>
    </location>
</feature>
<feature type="transmembrane region" description="Helical" evidence="6">
    <location>
        <begin position="638"/>
        <end position="658"/>
    </location>
</feature>
<dbReference type="KEGG" id="asem:NNL22_03185"/>
<dbReference type="Proteomes" id="UP001164472">
    <property type="component" value="Chromosome"/>
</dbReference>
<accession>A0A9E8HTT9</accession>
<evidence type="ECO:0000256" key="3">
    <source>
        <dbReference type="ARBA" id="ARBA00022692"/>
    </source>
</evidence>
<dbReference type="Gene3D" id="1.20.1640.10">
    <property type="entry name" value="Multidrug efflux transporter AcrB transmembrane domain"/>
    <property type="match status" value="2"/>
</dbReference>
<name>A0A9E8HTT9_9ALTE</name>
<evidence type="ECO:0000313" key="9">
    <source>
        <dbReference type="Proteomes" id="UP001164472"/>
    </source>
</evidence>
<dbReference type="Pfam" id="PF03176">
    <property type="entry name" value="MMPL"/>
    <property type="match status" value="2"/>
</dbReference>
<protein>
    <submittedName>
        <fullName evidence="8">MMPL family transporter</fullName>
    </submittedName>
</protein>